<dbReference type="AlphaFoldDB" id="A0AAW9RS27"/>
<evidence type="ECO:0000313" key="3">
    <source>
        <dbReference type="Proteomes" id="UP001403385"/>
    </source>
</evidence>
<gene>
    <name evidence="2" type="ORF">AAG747_00490</name>
</gene>
<keyword evidence="3" id="KW-1185">Reference proteome</keyword>
<dbReference type="PANTHER" id="PTHR33840">
    <property type="match status" value="1"/>
</dbReference>
<reference evidence="2 3" key="1">
    <citation type="submission" date="2024-04" db="EMBL/GenBank/DDBJ databases">
        <title>Novel genus in family Flammeovirgaceae.</title>
        <authorList>
            <person name="Nguyen T.H."/>
            <person name="Vuong T.Q."/>
            <person name="Le H."/>
            <person name="Kim S.-G."/>
        </authorList>
    </citation>
    <scope>NUCLEOTIDE SEQUENCE [LARGE SCALE GENOMIC DNA]</scope>
    <source>
        <strain evidence="2 3">JCM 23209</strain>
    </source>
</reference>
<feature type="domain" description="T6SS Phospholipase effector Tle1-like catalytic" evidence="1">
    <location>
        <begin position="177"/>
        <end position="290"/>
    </location>
</feature>
<proteinExistence type="predicted"/>
<dbReference type="Proteomes" id="UP001403385">
    <property type="component" value="Unassembled WGS sequence"/>
</dbReference>
<organism evidence="2 3">
    <name type="scientific">Rapidithrix thailandica</name>
    <dbReference type="NCBI Taxonomy" id="413964"/>
    <lineage>
        <taxon>Bacteria</taxon>
        <taxon>Pseudomonadati</taxon>
        <taxon>Bacteroidota</taxon>
        <taxon>Cytophagia</taxon>
        <taxon>Cytophagales</taxon>
        <taxon>Flammeovirgaceae</taxon>
        <taxon>Rapidithrix</taxon>
    </lineage>
</organism>
<dbReference type="SUPFAM" id="SSF53474">
    <property type="entry name" value="alpha/beta-Hydrolases"/>
    <property type="match status" value="1"/>
</dbReference>
<dbReference type="Pfam" id="PF09994">
    <property type="entry name" value="T6SS_Tle1-like_cat"/>
    <property type="match status" value="2"/>
</dbReference>
<evidence type="ECO:0000313" key="2">
    <source>
        <dbReference type="EMBL" id="MEN7546362.1"/>
    </source>
</evidence>
<dbReference type="InterPro" id="IPR018712">
    <property type="entry name" value="Tle1-like_cat"/>
</dbReference>
<evidence type="ECO:0000259" key="1">
    <source>
        <dbReference type="Pfam" id="PF09994"/>
    </source>
</evidence>
<protein>
    <submittedName>
        <fullName evidence="2">DUF2235 domain-containing protein</fullName>
    </submittedName>
</protein>
<dbReference type="RefSeq" id="WP_346819150.1">
    <property type="nucleotide sequence ID" value="NZ_JBDKWZ010000001.1"/>
</dbReference>
<sequence>MSVPRKSIVICIDGTWNYAGQKDEKGVLANTNVYRFFNLLAWNPPSTPSSPEADLHAYQLAATKQNLKADGFKRFDNAKGETRQVALYYNGVGNPAEHGFWGRLVGGLLGHGANKIRNEAFYDLARLYHEGDSIYVFGFSRGAAIARMLCNHIRLYQLGKQGLMKDMVNYLPFRFFSFKKRLASEQAAPVKLLAVWDTVAAFGIPKNLFGIPFQRINLFKNLTISPNIEQALHMLSVDDQRDAFQPTLMSPDLENKDRITQIWFPGIHADIGGGYAEKALSDITLKFLLDYLLHHQLDRKDTEQENPGIAFRQQNLQDFIRTNLHPDPEATMHIEDSLLYQKQVRDIPHDGFLHQSVIHRFLAKPMVYYPANVIQYLKALKERESFARLIDENTLDLAFKQEHFAKASTIIEKKIWIDQERFVHLKK</sequence>
<dbReference type="InterPro" id="IPR029058">
    <property type="entry name" value="AB_hydrolase_fold"/>
</dbReference>
<name>A0AAW9RS27_9BACT</name>
<comment type="caution">
    <text evidence="2">The sequence shown here is derived from an EMBL/GenBank/DDBJ whole genome shotgun (WGS) entry which is preliminary data.</text>
</comment>
<feature type="domain" description="T6SS Phospholipase effector Tle1-like catalytic" evidence="1">
    <location>
        <begin position="6"/>
        <end position="163"/>
    </location>
</feature>
<dbReference type="EMBL" id="JBDKWZ010000001">
    <property type="protein sequence ID" value="MEN7546362.1"/>
    <property type="molecule type" value="Genomic_DNA"/>
</dbReference>
<accession>A0AAW9RS27</accession>
<dbReference type="PANTHER" id="PTHR33840:SF1">
    <property type="entry name" value="TLE1 PHOSPHOLIPASE DOMAIN-CONTAINING PROTEIN"/>
    <property type="match status" value="1"/>
</dbReference>